<keyword evidence="5" id="KW-0010">Activator</keyword>
<sequence>MRKGGNRKPQGLPAGCIVSNKTLSPDEPSRSCSSGVAQAPRTQLASADSSTQRWEYSPNTGNQLGQPTPPHRSRESYIEIQMDEDEKGQARRASRSRSEKKRRNQLNVLIKELCTMLPGNTRRIPKTNVLEEVIGYLQKSEIAAEANICDTQQDWKPSFLSNEEFTQLMLEALDGFIIAVTTEGRIIFVSDSITPLLGHLPSEIMGQNLLNFLPEQEHSDIYKILSSHMLETDPATLNSFNSNNDIEFCCHLLRGTLNTKECPMYEYIKFVGNFWSCSNAPSTSCNGFEGPVSMTYQSQLGKQMYFVATVRLATPTFLKEMCIVEECLEEFTSRHSLEWKFLFLDHRAPPIIGYLPIEVLGTSGYDYYHVDDLDILAKCHEQLLQCGKGKSCCYRFLTKGQQWIWLQTQYYITYHQWNSKPEFIVCTHSVLSYADVRVDRRQELSLEEDSSETGVSPKIQPSVQPSAPYEPYDIQSEILQQNQSSQTTQLPVQDSIQVIQSQLQQRTQILQASIQWQQEELKKIQEQLNMVQESNIQMFCQPQTPAQNFNNLHQTDTEYHPIQHRSSIGPQQLQQQMLSLPNQSQTTSKLIPGQHVISSQQVLRDSTILSSKGQKSMRSLQGTSVSTVQSSTRNTTSQLGDQAKVIQSLDIASSSSDSHQESIQRSTEADFSRNRQLRLLLSQPIQPMMPGTCNKRYSQNSQISRNLEVQTSGTSAPIVIMGQAIVHPVFPATLPSQQQNLHNMQLQQQQYVQSPSSLQNAEPELLILSANAQQQGSIGFHQKQQQLTPSRTNSLSKKSRIL</sequence>
<dbReference type="InterPro" id="IPR001067">
    <property type="entry name" value="Nuc_translocat"/>
</dbReference>
<evidence type="ECO:0000313" key="10">
    <source>
        <dbReference type="RefSeq" id="XP_018102548.1"/>
    </source>
</evidence>
<keyword evidence="3" id="KW-0090">Biological rhythms</keyword>
<dbReference type="PANTHER" id="PTHR46055">
    <property type="entry name" value="CIRCADIAN LOCOMOTER OUTPUT CYCLES PROTEIN KAPUT"/>
    <property type="match status" value="1"/>
</dbReference>
<dbReference type="Xenbase" id="XB-GENE-17334102">
    <property type="gene designation" value="npas2.L"/>
</dbReference>
<keyword evidence="6" id="KW-0804">Transcription</keyword>
<feature type="region of interest" description="Disordered" evidence="8">
    <location>
        <begin position="1"/>
        <end position="102"/>
    </location>
</feature>
<dbReference type="InterPro" id="IPR001610">
    <property type="entry name" value="PAC"/>
</dbReference>
<dbReference type="InterPro" id="IPR000014">
    <property type="entry name" value="PAS"/>
</dbReference>
<evidence type="ECO:0000256" key="8">
    <source>
        <dbReference type="SAM" id="MobiDB-lite"/>
    </source>
</evidence>
<gene>
    <name evidence="10 11" type="primary">npas2.L</name>
</gene>
<dbReference type="InterPro" id="IPR013767">
    <property type="entry name" value="PAS_fold"/>
</dbReference>
<feature type="compositionally biased region" description="Polar residues" evidence="8">
    <location>
        <begin position="778"/>
        <end position="796"/>
    </location>
</feature>
<evidence type="ECO:0000256" key="4">
    <source>
        <dbReference type="ARBA" id="ARBA00023125"/>
    </source>
</evidence>
<proteinExistence type="predicted"/>
<evidence type="ECO:0000256" key="5">
    <source>
        <dbReference type="ARBA" id="ARBA00023159"/>
    </source>
</evidence>
<dbReference type="GO" id="GO:0005737">
    <property type="term" value="C:cytoplasm"/>
    <property type="evidence" value="ECO:0007669"/>
    <property type="project" value="InterPro"/>
</dbReference>
<dbReference type="InterPro" id="IPR036638">
    <property type="entry name" value="HLH_DNA-bd_sf"/>
</dbReference>
<feature type="region of interest" description="Disordered" evidence="8">
    <location>
        <begin position="651"/>
        <end position="670"/>
    </location>
</feature>
<dbReference type="Proteomes" id="UP000186698">
    <property type="component" value="Chromosome 2L"/>
</dbReference>
<dbReference type="PROSITE" id="PS50112">
    <property type="entry name" value="PAS"/>
    <property type="match status" value="2"/>
</dbReference>
<dbReference type="InterPro" id="IPR011598">
    <property type="entry name" value="bHLH_dom"/>
</dbReference>
<dbReference type="SMART" id="SM00086">
    <property type="entry name" value="PAC"/>
    <property type="match status" value="1"/>
</dbReference>
<dbReference type="GO" id="GO:0000978">
    <property type="term" value="F:RNA polymerase II cis-regulatory region sequence-specific DNA binding"/>
    <property type="evidence" value="ECO:0000318"/>
    <property type="project" value="GO_Central"/>
</dbReference>
<dbReference type="STRING" id="8355.A0A1L8HGM3"/>
<keyword evidence="9" id="KW-1185">Reference proteome</keyword>
<evidence type="ECO:0000256" key="2">
    <source>
        <dbReference type="ARBA" id="ARBA00023015"/>
    </source>
</evidence>
<dbReference type="GeneID" id="108708397"/>
<dbReference type="Bgee" id="108708397">
    <property type="expression patterns" value="Expressed in zone of skin and 8 other cell types or tissues"/>
</dbReference>
<dbReference type="Pfam" id="PF00010">
    <property type="entry name" value="HLH"/>
    <property type="match status" value="1"/>
</dbReference>
<dbReference type="GO" id="GO:1990513">
    <property type="term" value="C:CLOCK-BMAL transcription complex"/>
    <property type="evidence" value="ECO:0000318"/>
    <property type="project" value="GO_Central"/>
</dbReference>
<dbReference type="PRINTS" id="PR00785">
    <property type="entry name" value="NCTRNSLOCATR"/>
</dbReference>
<evidence type="ECO:0000313" key="9">
    <source>
        <dbReference type="Proteomes" id="UP000186698"/>
    </source>
</evidence>
<dbReference type="RefSeq" id="XP_018102548.1">
    <property type="nucleotide sequence ID" value="XM_018247059.2"/>
</dbReference>
<feature type="region of interest" description="Disordered" evidence="8">
    <location>
        <begin position="610"/>
        <end position="641"/>
    </location>
</feature>
<dbReference type="Gene3D" id="4.10.280.10">
    <property type="entry name" value="Helix-loop-helix DNA-binding domain"/>
    <property type="match status" value="1"/>
</dbReference>
<evidence type="ECO:0000256" key="3">
    <source>
        <dbReference type="ARBA" id="ARBA00023108"/>
    </source>
</evidence>
<evidence type="ECO:0000256" key="1">
    <source>
        <dbReference type="ARBA" id="ARBA00022737"/>
    </source>
</evidence>
<dbReference type="KEGG" id="xla:108708397"/>
<keyword evidence="1" id="KW-0677">Repeat</keyword>
<evidence type="ECO:0000256" key="7">
    <source>
        <dbReference type="ARBA" id="ARBA00023242"/>
    </source>
</evidence>
<accession>A0A1L8HGM3</accession>
<feature type="compositionally biased region" description="Polar residues" evidence="8">
    <location>
        <begin position="610"/>
        <end position="622"/>
    </location>
</feature>
<dbReference type="InterPro" id="IPR035965">
    <property type="entry name" value="PAS-like_dom_sf"/>
</dbReference>
<dbReference type="OrthoDB" id="411251at2759"/>
<dbReference type="InterPro" id="IPR047230">
    <property type="entry name" value="CLOCK-like"/>
</dbReference>
<dbReference type="Pfam" id="PF00989">
    <property type="entry name" value="PAS"/>
    <property type="match status" value="1"/>
</dbReference>
<dbReference type="GO" id="GO:0032922">
    <property type="term" value="P:circadian regulation of gene expression"/>
    <property type="evidence" value="ECO:0000318"/>
    <property type="project" value="GO_Central"/>
</dbReference>
<dbReference type="PaxDb" id="8355-A0A1L8HGM3"/>
<evidence type="ECO:0000313" key="11">
    <source>
        <dbReference type="Xenbase" id="XB-GENE-17334102"/>
    </source>
</evidence>
<dbReference type="SMART" id="SM00353">
    <property type="entry name" value="HLH"/>
    <property type="match status" value="1"/>
</dbReference>
<feature type="region of interest" description="Disordered" evidence="8">
    <location>
        <begin position="444"/>
        <end position="467"/>
    </location>
</feature>
<dbReference type="PROSITE" id="PS50888">
    <property type="entry name" value="BHLH"/>
    <property type="match status" value="1"/>
</dbReference>
<dbReference type="FunFam" id="3.30.450.20:FF:000016">
    <property type="entry name" value="Circadian locomoter output cycles protein"/>
    <property type="match status" value="1"/>
</dbReference>
<reference evidence="10" key="1">
    <citation type="submission" date="2025-08" db="UniProtKB">
        <authorList>
            <consortium name="RefSeq"/>
        </authorList>
    </citation>
    <scope>IDENTIFICATION</scope>
    <source>
        <strain evidence="10">J_2021</strain>
        <tissue evidence="10">Erythrocytes</tissue>
    </source>
</reference>
<evidence type="ECO:0000256" key="6">
    <source>
        <dbReference type="ARBA" id="ARBA00023163"/>
    </source>
</evidence>
<protein>
    <submittedName>
        <fullName evidence="10">Neuronal PAS domain-containing protein 2 isoform X1</fullName>
    </submittedName>
</protein>
<keyword evidence="7" id="KW-0539">Nucleus</keyword>
<feature type="compositionally biased region" description="Basic residues" evidence="8">
    <location>
        <begin position="90"/>
        <end position="102"/>
    </location>
</feature>
<dbReference type="AlphaFoldDB" id="A0A1L8HGM3"/>
<keyword evidence="4" id="KW-0238">DNA-binding</keyword>
<dbReference type="Gene3D" id="3.30.450.20">
    <property type="entry name" value="PAS domain"/>
    <property type="match status" value="2"/>
</dbReference>
<organism evidence="9 10">
    <name type="scientific">Xenopus laevis</name>
    <name type="common">African clawed frog</name>
    <dbReference type="NCBI Taxonomy" id="8355"/>
    <lineage>
        <taxon>Eukaryota</taxon>
        <taxon>Metazoa</taxon>
        <taxon>Chordata</taxon>
        <taxon>Craniata</taxon>
        <taxon>Vertebrata</taxon>
        <taxon>Euteleostomi</taxon>
        <taxon>Amphibia</taxon>
        <taxon>Batrachia</taxon>
        <taxon>Anura</taxon>
        <taxon>Pipoidea</taxon>
        <taxon>Pipidae</taxon>
        <taxon>Xenopodinae</taxon>
        <taxon>Xenopus</taxon>
        <taxon>Xenopus</taxon>
    </lineage>
</organism>
<dbReference type="AGR" id="Xenbase:XB-GENE-17334102"/>
<dbReference type="GO" id="GO:0000981">
    <property type="term" value="F:DNA-binding transcription factor activity, RNA polymerase II-specific"/>
    <property type="evidence" value="ECO:0000318"/>
    <property type="project" value="GO_Central"/>
</dbReference>
<keyword evidence="2" id="KW-0805">Transcription regulation</keyword>
<feature type="compositionally biased region" description="Low complexity" evidence="8">
    <location>
        <begin position="623"/>
        <end position="638"/>
    </location>
</feature>
<feature type="region of interest" description="Disordered" evidence="8">
    <location>
        <begin position="778"/>
        <end position="802"/>
    </location>
</feature>
<dbReference type="CTD" id="108708397"/>
<dbReference type="SUPFAM" id="SSF55785">
    <property type="entry name" value="PYP-like sensor domain (PAS domain)"/>
    <property type="match status" value="2"/>
</dbReference>
<dbReference type="SMART" id="SM00091">
    <property type="entry name" value="PAS"/>
    <property type="match status" value="2"/>
</dbReference>
<dbReference type="Pfam" id="PF14598">
    <property type="entry name" value="PAS_11"/>
    <property type="match status" value="1"/>
</dbReference>
<feature type="compositionally biased region" description="Polar residues" evidence="8">
    <location>
        <begin position="30"/>
        <end position="66"/>
    </location>
</feature>
<feature type="compositionally biased region" description="Basic and acidic residues" evidence="8">
    <location>
        <begin position="658"/>
        <end position="670"/>
    </location>
</feature>
<dbReference type="SUPFAM" id="SSF47459">
    <property type="entry name" value="HLH, helix-loop-helix DNA-binding domain"/>
    <property type="match status" value="1"/>
</dbReference>
<dbReference type="CDD" id="cd00130">
    <property type="entry name" value="PAS"/>
    <property type="match status" value="2"/>
</dbReference>
<dbReference type="NCBIfam" id="TIGR00229">
    <property type="entry name" value="sensory_box"/>
    <property type="match status" value="1"/>
</dbReference>
<dbReference type="OMA" id="HEQLLQC"/>
<name>A0A1L8HGM3_XENLA</name>
<dbReference type="GO" id="GO:0046983">
    <property type="term" value="F:protein dimerization activity"/>
    <property type="evidence" value="ECO:0007669"/>
    <property type="project" value="InterPro"/>
</dbReference>
<dbReference type="GO" id="GO:0006357">
    <property type="term" value="P:regulation of transcription by RNA polymerase II"/>
    <property type="evidence" value="ECO:0000318"/>
    <property type="project" value="GO_Central"/>
</dbReference>
<dbReference type="PANTHER" id="PTHR46055:SF1">
    <property type="entry name" value="NEURONAL PAS DOMAIN-CONTAINING PROTEIN 2"/>
    <property type="match status" value="1"/>
</dbReference>